<sequence>MIVSPNQLETDFKAVTLAAELIEQGNTPADNIVILPLGPKKRAYAKEIDSITNYTSAYRNRQMLSININREGLYDMLPEGLFHQSPASSVMITEEAMVKDIVTRREEEKQARLFFAPFETELYHIRTVVELYESRLDKKSDYDELVNIFLKEWREFKCFTNQQMVILMHVLPVIHEQRNNLTFISSVLSIMFHADFELLYELKDAKPSPAETGPLATQLGSGVLGVNFIAGQVFEPEEELTITIGPVTANQMLNYLPGTRTAQALEVFLSYFIPLQTTVNTRFVVEPDYQKTVLGFEQENACLGFTTYLGSN</sequence>
<reference evidence="1" key="2">
    <citation type="submission" date="2020-09" db="EMBL/GenBank/DDBJ databases">
        <authorList>
            <person name="Sun Q."/>
            <person name="Sedlacek I."/>
        </authorList>
    </citation>
    <scope>NUCLEOTIDE SEQUENCE</scope>
    <source>
        <strain evidence="1">CCM 8711</strain>
    </source>
</reference>
<keyword evidence="2" id="KW-1185">Reference proteome</keyword>
<dbReference type="EMBL" id="BMDO01000002">
    <property type="protein sequence ID" value="GGI49869.1"/>
    <property type="molecule type" value="Genomic_DNA"/>
</dbReference>
<protein>
    <recommendedName>
        <fullName evidence="3">Type VI secretion system baseplate subunit TssG</fullName>
    </recommendedName>
</protein>
<evidence type="ECO:0000313" key="1">
    <source>
        <dbReference type="EMBL" id="GGI49869.1"/>
    </source>
</evidence>
<reference evidence="1" key="1">
    <citation type="journal article" date="2014" name="Int. J. Syst. Evol. Microbiol.">
        <title>Complete genome sequence of Corynebacterium casei LMG S-19264T (=DSM 44701T), isolated from a smear-ripened cheese.</title>
        <authorList>
            <consortium name="US DOE Joint Genome Institute (JGI-PGF)"/>
            <person name="Walter F."/>
            <person name="Albersmeier A."/>
            <person name="Kalinowski J."/>
            <person name="Ruckert C."/>
        </authorList>
    </citation>
    <scope>NUCLEOTIDE SEQUENCE</scope>
    <source>
        <strain evidence="1">CCM 8711</strain>
    </source>
</reference>
<dbReference type="AlphaFoldDB" id="A0A917J727"/>
<dbReference type="InterPro" id="IPR010732">
    <property type="entry name" value="T6SS_TssG-like"/>
</dbReference>
<evidence type="ECO:0000313" key="2">
    <source>
        <dbReference type="Proteomes" id="UP000662074"/>
    </source>
</evidence>
<organism evidence="1 2">
    <name type="scientific">Mucilaginibacter galii</name>
    <dbReference type="NCBI Taxonomy" id="2005073"/>
    <lineage>
        <taxon>Bacteria</taxon>
        <taxon>Pseudomonadati</taxon>
        <taxon>Bacteroidota</taxon>
        <taxon>Sphingobacteriia</taxon>
        <taxon>Sphingobacteriales</taxon>
        <taxon>Sphingobacteriaceae</taxon>
        <taxon>Mucilaginibacter</taxon>
    </lineage>
</organism>
<proteinExistence type="predicted"/>
<accession>A0A917J727</accession>
<dbReference type="RefSeq" id="WP_188414564.1">
    <property type="nucleotide sequence ID" value="NZ_BMDO01000002.1"/>
</dbReference>
<name>A0A917J727_9SPHI</name>
<dbReference type="Proteomes" id="UP000662074">
    <property type="component" value="Unassembled WGS sequence"/>
</dbReference>
<comment type="caution">
    <text evidence="1">The sequence shown here is derived from an EMBL/GenBank/DDBJ whole genome shotgun (WGS) entry which is preliminary data.</text>
</comment>
<evidence type="ECO:0008006" key="3">
    <source>
        <dbReference type="Google" id="ProtNLM"/>
    </source>
</evidence>
<gene>
    <name evidence="1" type="ORF">GCM10011425_10810</name>
</gene>
<dbReference type="Pfam" id="PF06996">
    <property type="entry name" value="T6SS_TssG"/>
    <property type="match status" value="1"/>
</dbReference>